<reference evidence="7 8" key="1">
    <citation type="submission" date="2019-03" db="EMBL/GenBank/DDBJ databases">
        <title>Genomic Encyclopedia of Type Strains, Phase IV (KMG-IV): sequencing the most valuable type-strain genomes for metagenomic binning, comparative biology and taxonomic classification.</title>
        <authorList>
            <person name="Goeker M."/>
        </authorList>
    </citation>
    <scope>NUCLEOTIDE SEQUENCE [LARGE SCALE GENOMIC DNA]</scope>
    <source>
        <strain evidence="7 8">DSM 103428</strain>
    </source>
</reference>
<comment type="catalytic activity">
    <reaction evidence="5">
        <text>3'-dephospho-CoA + ATP = ADP + CoA + H(+)</text>
        <dbReference type="Rhea" id="RHEA:18245"/>
        <dbReference type="ChEBI" id="CHEBI:15378"/>
        <dbReference type="ChEBI" id="CHEBI:30616"/>
        <dbReference type="ChEBI" id="CHEBI:57287"/>
        <dbReference type="ChEBI" id="CHEBI:57328"/>
        <dbReference type="ChEBI" id="CHEBI:456216"/>
        <dbReference type="EC" id="2.7.1.24"/>
    </reaction>
</comment>
<comment type="caution">
    <text evidence="7">The sequence shown here is derived from an EMBL/GenBank/DDBJ whole genome shotgun (WGS) entry which is preliminary data.</text>
</comment>
<comment type="pathway">
    <text evidence="5">Cofactor biosynthesis; coenzyme A biosynthesis; CoA from (R)-pantothenate: step 5/5.</text>
</comment>
<dbReference type="GO" id="GO:0005524">
    <property type="term" value="F:ATP binding"/>
    <property type="evidence" value="ECO:0007669"/>
    <property type="project" value="UniProtKB-UniRule"/>
</dbReference>
<protein>
    <recommendedName>
        <fullName evidence="5 6">Dephospho-CoA kinase</fullName>
        <ecNumber evidence="5 6">2.7.1.24</ecNumber>
    </recommendedName>
    <alternativeName>
        <fullName evidence="5">Dephosphocoenzyme A kinase</fullName>
    </alternativeName>
</protein>
<keyword evidence="2 5" id="KW-0547">Nucleotide-binding</keyword>
<keyword evidence="5" id="KW-0808">Transferase</keyword>
<feature type="binding site" evidence="5">
    <location>
        <begin position="11"/>
        <end position="16"/>
    </location>
    <ligand>
        <name>ATP</name>
        <dbReference type="ChEBI" id="CHEBI:30616"/>
    </ligand>
</feature>
<keyword evidence="5 7" id="KW-0418">Kinase</keyword>
<gene>
    <name evidence="5" type="primary">coaE</name>
    <name evidence="7" type="ORF">C7378_2269</name>
</gene>
<dbReference type="UniPathway" id="UPA00241">
    <property type="reaction ID" value="UER00356"/>
</dbReference>
<dbReference type="NCBIfam" id="TIGR00152">
    <property type="entry name" value="dephospho-CoA kinase"/>
    <property type="match status" value="1"/>
</dbReference>
<keyword evidence="5" id="KW-0963">Cytoplasm</keyword>
<comment type="subcellular location">
    <subcellularLocation>
        <location evidence="5">Cytoplasm</location>
    </subcellularLocation>
</comment>
<dbReference type="PROSITE" id="PS51219">
    <property type="entry name" value="DPCK"/>
    <property type="match status" value="1"/>
</dbReference>
<evidence type="ECO:0000313" key="8">
    <source>
        <dbReference type="Proteomes" id="UP000295210"/>
    </source>
</evidence>
<keyword evidence="8" id="KW-1185">Reference proteome</keyword>
<evidence type="ECO:0000256" key="2">
    <source>
        <dbReference type="ARBA" id="ARBA00022741"/>
    </source>
</evidence>
<dbReference type="HAMAP" id="MF_00376">
    <property type="entry name" value="Dephospho_CoA_kinase"/>
    <property type="match status" value="1"/>
</dbReference>
<evidence type="ECO:0000256" key="3">
    <source>
        <dbReference type="ARBA" id="ARBA00022840"/>
    </source>
</evidence>
<dbReference type="Pfam" id="PF01121">
    <property type="entry name" value="CoaE"/>
    <property type="match status" value="1"/>
</dbReference>
<dbReference type="Proteomes" id="UP000295210">
    <property type="component" value="Unassembled WGS sequence"/>
</dbReference>
<evidence type="ECO:0000256" key="4">
    <source>
        <dbReference type="ARBA" id="ARBA00022993"/>
    </source>
</evidence>
<dbReference type="EC" id="2.7.1.24" evidence="5 6"/>
<dbReference type="InterPro" id="IPR027417">
    <property type="entry name" value="P-loop_NTPase"/>
</dbReference>
<evidence type="ECO:0000256" key="6">
    <source>
        <dbReference type="NCBIfam" id="TIGR00152"/>
    </source>
</evidence>
<accession>A0A4V2PV19</accession>
<dbReference type="OrthoDB" id="9812943at2"/>
<evidence type="ECO:0000256" key="5">
    <source>
        <dbReference type="HAMAP-Rule" id="MF_00376"/>
    </source>
</evidence>
<evidence type="ECO:0000313" key="7">
    <source>
        <dbReference type="EMBL" id="TCK72681.1"/>
    </source>
</evidence>
<dbReference type="SUPFAM" id="SSF52540">
    <property type="entry name" value="P-loop containing nucleoside triphosphate hydrolases"/>
    <property type="match status" value="1"/>
</dbReference>
<dbReference type="Gene3D" id="3.40.50.300">
    <property type="entry name" value="P-loop containing nucleotide triphosphate hydrolases"/>
    <property type="match status" value="1"/>
</dbReference>
<dbReference type="AlphaFoldDB" id="A0A4V2PV19"/>
<comment type="function">
    <text evidence="5">Catalyzes the phosphorylation of the 3'-hydroxyl group of dephosphocoenzyme A to form coenzyme A.</text>
</comment>
<dbReference type="InterPro" id="IPR001977">
    <property type="entry name" value="Depp_CoAkinase"/>
</dbReference>
<evidence type="ECO:0000256" key="1">
    <source>
        <dbReference type="ARBA" id="ARBA00009018"/>
    </source>
</evidence>
<dbReference type="GO" id="GO:0004140">
    <property type="term" value="F:dephospho-CoA kinase activity"/>
    <property type="evidence" value="ECO:0007669"/>
    <property type="project" value="UniProtKB-UniRule"/>
</dbReference>
<comment type="similarity">
    <text evidence="1 5">Belongs to the CoaE family.</text>
</comment>
<keyword evidence="4 5" id="KW-0173">Coenzyme A biosynthesis</keyword>
<sequence>MLRVGLTGGLGSGKTTVAGMLAELGAHTLSADEVGRRLMEPGEPVYAEIVRHFGPAVVGSDGRLDRSKLSGLAFKEGRLAELNRIVHPAVIAAQEAWARELAVQEPQAIAVVESALIFEADSGGTAPGWRSRFDRIVLVTAPEALKIARFVERMAGRGLKREALEADARARLAAQLPDSEKMKLSDYVIDNSGSLEETREQTERIFRALREQN</sequence>
<proteinExistence type="inferred from homology"/>
<dbReference type="CDD" id="cd02022">
    <property type="entry name" value="DPCK"/>
    <property type="match status" value="1"/>
</dbReference>
<dbReference type="GO" id="GO:0005737">
    <property type="term" value="C:cytoplasm"/>
    <property type="evidence" value="ECO:0007669"/>
    <property type="project" value="UniProtKB-SubCell"/>
</dbReference>
<dbReference type="GO" id="GO:0015937">
    <property type="term" value="P:coenzyme A biosynthetic process"/>
    <property type="evidence" value="ECO:0007669"/>
    <property type="project" value="UniProtKB-UniRule"/>
</dbReference>
<name>A0A4V2PV19_9BACT</name>
<dbReference type="EMBL" id="SMGK01000003">
    <property type="protein sequence ID" value="TCK72681.1"/>
    <property type="molecule type" value="Genomic_DNA"/>
</dbReference>
<organism evidence="7 8">
    <name type="scientific">Acidipila rosea</name>
    <dbReference type="NCBI Taxonomy" id="768535"/>
    <lineage>
        <taxon>Bacteria</taxon>
        <taxon>Pseudomonadati</taxon>
        <taxon>Acidobacteriota</taxon>
        <taxon>Terriglobia</taxon>
        <taxon>Terriglobales</taxon>
        <taxon>Acidobacteriaceae</taxon>
        <taxon>Acidipila</taxon>
    </lineage>
</organism>
<keyword evidence="3 5" id="KW-0067">ATP-binding</keyword>
<dbReference type="PANTHER" id="PTHR10695">
    <property type="entry name" value="DEPHOSPHO-COA KINASE-RELATED"/>
    <property type="match status" value="1"/>
</dbReference>
<dbReference type="PANTHER" id="PTHR10695:SF46">
    <property type="entry name" value="BIFUNCTIONAL COENZYME A SYNTHASE-RELATED"/>
    <property type="match status" value="1"/>
</dbReference>
<dbReference type="RefSeq" id="WP_131996360.1">
    <property type="nucleotide sequence ID" value="NZ_SMGK01000003.1"/>
</dbReference>